<evidence type="ECO:0000256" key="1">
    <source>
        <dbReference type="SAM" id="SignalP"/>
    </source>
</evidence>
<dbReference type="EMBL" id="CP108318">
    <property type="protein sequence ID" value="WTW63756.1"/>
    <property type="molecule type" value="Genomic_DNA"/>
</dbReference>
<protein>
    <recommendedName>
        <fullName evidence="3">Secreted protein</fullName>
    </recommendedName>
</protein>
<accession>A0AAU2V9G0</accession>
<dbReference type="PROSITE" id="PS51257">
    <property type="entry name" value="PROKAR_LIPOPROTEIN"/>
    <property type="match status" value="1"/>
</dbReference>
<proteinExistence type="predicted"/>
<evidence type="ECO:0008006" key="3">
    <source>
        <dbReference type="Google" id="ProtNLM"/>
    </source>
</evidence>
<evidence type="ECO:0000313" key="2">
    <source>
        <dbReference type="EMBL" id="WTW63756.1"/>
    </source>
</evidence>
<gene>
    <name evidence="2" type="ORF">OG549_25630</name>
</gene>
<keyword evidence="1" id="KW-0732">Signal</keyword>
<feature type="chain" id="PRO_5043345541" description="Secreted protein" evidence="1">
    <location>
        <begin position="20"/>
        <end position="124"/>
    </location>
</feature>
<sequence length="124" mass="12576">MRRTVLAVATAALAVTVTAGCGAVDKAIDCVKTADAIGNSVDNLGKAVGNATDNPTQADQALNDIDKELSSLKNKTDNADLSKAVDDLNKAVGNVRTAIKNGDHTPDISGVTSAAKEIGKVCTP</sequence>
<organism evidence="2">
    <name type="scientific">Streptomyces sp. NBC_00003</name>
    <dbReference type="NCBI Taxonomy" id="2903608"/>
    <lineage>
        <taxon>Bacteria</taxon>
        <taxon>Bacillati</taxon>
        <taxon>Actinomycetota</taxon>
        <taxon>Actinomycetes</taxon>
        <taxon>Kitasatosporales</taxon>
        <taxon>Streptomycetaceae</taxon>
        <taxon>Streptomyces</taxon>
    </lineage>
</organism>
<dbReference type="AlphaFoldDB" id="A0AAU2V9G0"/>
<feature type="signal peptide" evidence="1">
    <location>
        <begin position="1"/>
        <end position="19"/>
    </location>
</feature>
<name>A0AAU2V9G0_9ACTN</name>
<reference evidence="2" key="1">
    <citation type="submission" date="2022-10" db="EMBL/GenBank/DDBJ databases">
        <title>The complete genomes of actinobacterial strains from the NBC collection.</title>
        <authorList>
            <person name="Joergensen T.S."/>
            <person name="Alvarez Arevalo M."/>
            <person name="Sterndorff E.B."/>
            <person name="Faurdal D."/>
            <person name="Vuksanovic O."/>
            <person name="Mourched A.-S."/>
            <person name="Charusanti P."/>
            <person name="Shaw S."/>
            <person name="Blin K."/>
            <person name="Weber T."/>
        </authorList>
    </citation>
    <scope>NUCLEOTIDE SEQUENCE</scope>
    <source>
        <strain evidence="2">NBC_00003</strain>
    </source>
</reference>